<dbReference type="HOGENOM" id="CLU_165255_0_2_9"/>
<dbReference type="CDD" id="cd03421">
    <property type="entry name" value="SirA_like_N"/>
    <property type="match status" value="1"/>
</dbReference>
<evidence type="ECO:0000259" key="2">
    <source>
        <dbReference type="PROSITE" id="PS01148"/>
    </source>
</evidence>
<sequence>MAQQIDARGLLCPEPVLRTKKEIDRIKNGIFTVIVDNNPAKENISRLAKNSGWSVNISDNGNDEYVLELSK</sequence>
<comment type="similarity">
    <text evidence="1">Belongs to the sulfur carrier protein TusA family.</text>
</comment>
<reference evidence="3 4" key="1">
    <citation type="journal article" date="2009" name="Stand. Genomic Sci.">
        <title>Complete genome sequence of Desulfotomaculum acetoxidans type strain (5575).</title>
        <authorList>
            <person name="Spring S."/>
            <person name="Lapidus A."/>
            <person name="Schroder M."/>
            <person name="Gleim D."/>
            <person name="Sims D."/>
            <person name="Meincke L."/>
            <person name="Glavina Del Rio T."/>
            <person name="Tice H."/>
            <person name="Copeland A."/>
            <person name="Cheng J.F."/>
            <person name="Lucas S."/>
            <person name="Chen F."/>
            <person name="Nolan M."/>
            <person name="Bruce D."/>
            <person name="Goodwin L."/>
            <person name="Pitluck S."/>
            <person name="Ivanova N."/>
            <person name="Mavromatis K."/>
            <person name="Mikhailova N."/>
            <person name="Pati A."/>
            <person name="Chen A."/>
            <person name="Palaniappan K."/>
            <person name="Land M."/>
            <person name="Hauser L."/>
            <person name="Chang Y.J."/>
            <person name="Jeffries C.D."/>
            <person name="Chain P."/>
            <person name="Saunders E."/>
            <person name="Brettin T."/>
            <person name="Detter J.C."/>
            <person name="Goker M."/>
            <person name="Bristow J."/>
            <person name="Eisen J.A."/>
            <person name="Markowitz V."/>
            <person name="Hugenholtz P."/>
            <person name="Kyrpides N.C."/>
            <person name="Klenk H.P."/>
            <person name="Han C."/>
        </authorList>
    </citation>
    <scope>NUCLEOTIDE SEQUENCE [LARGE SCALE GENOMIC DNA]</scope>
    <source>
        <strain evidence="4">ATCC 49208 / DSM 771 / VKM B-1644</strain>
    </source>
</reference>
<evidence type="ECO:0000313" key="4">
    <source>
        <dbReference type="Proteomes" id="UP000002217"/>
    </source>
</evidence>
<dbReference type="EMBL" id="CP001720">
    <property type="protein sequence ID" value="ACV62478.1"/>
    <property type="molecule type" value="Genomic_DNA"/>
</dbReference>
<evidence type="ECO:0000256" key="1">
    <source>
        <dbReference type="ARBA" id="ARBA00008984"/>
    </source>
</evidence>
<dbReference type="InterPro" id="IPR001455">
    <property type="entry name" value="TusA-like"/>
</dbReference>
<dbReference type="SUPFAM" id="SSF64307">
    <property type="entry name" value="SirA-like"/>
    <property type="match status" value="1"/>
</dbReference>
<protein>
    <submittedName>
        <fullName evidence="3">SirA family protein</fullName>
    </submittedName>
</protein>
<name>C8VWC6_DESAS</name>
<keyword evidence="4" id="KW-1185">Reference proteome</keyword>
<dbReference type="PANTHER" id="PTHR33279">
    <property type="entry name" value="SULFUR CARRIER PROTEIN YEDF-RELATED"/>
    <property type="match status" value="1"/>
</dbReference>
<dbReference type="PANTHER" id="PTHR33279:SF6">
    <property type="entry name" value="SULFUR CARRIER PROTEIN YEDF-RELATED"/>
    <property type="match status" value="1"/>
</dbReference>
<dbReference type="KEGG" id="dae:Dtox_1620"/>
<dbReference type="RefSeq" id="WP_015757189.1">
    <property type="nucleotide sequence ID" value="NC_013216.1"/>
</dbReference>
<dbReference type="PROSITE" id="PS01148">
    <property type="entry name" value="UPF0033"/>
    <property type="match status" value="1"/>
</dbReference>
<dbReference type="OrthoDB" id="9797352at2"/>
<dbReference type="InterPro" id="IPR036868">
    <property type="entry name" value="TusA-like_sf"/>
</dbReference>
<dbReference type="Gene3D" id="3.30.110.40">
    <property type="entry name" value="TusA-like domain"/>
    <property type="match status" value="1"/>
</dbReference>
<proteinExistence type="inferred from homology"/>
<dbReference type="eggNOG" id="COG0425">
    <property type="taxonomic scope" value="Bacteria"/>
</dbReference>
<feature type="domain" description="UPF0033" evidence="2">
    <location>
        <begin position="5"/>
        <end position="29"/>
    </location>
</feature>
<accession>C8VWC6</accession>
<gene>
    <name evidence="3" type="ordered locus">Dtox_1620</name>
</gene>
<dbReference type="AlphaFoldDB" id="C8VWC6"/>
<dbReference type="Pfam" id="PF01206">
    <property type="entry name" value="TusA"/>
    <property type="match status" value="1"/>
</dbReference>
<evidence type="ECO:0000313" key="3">
    <source>
        <dbReference type="EMBL" id="ACV62478.1"/>
    </source>
</evidence>
<dbReference type="STRING" id="485916.Dtox_1620"/>
<organism evidence="3 4">
    <name type="scientific">Desulfofarcimen acetoxidans (strain ATCC 49208 / DSM 771 / KCTC 5769 / VKM B-1644 / 5575)</name>
    <name type="common">Desulfotomaculum acetoxidans</name>
    <dbReference type="NCBI Taxonomy" id="485916"/>
    <lineage>
        <taxon>Bacteria</taxon>
        <taxon>Bacillati</taxon>
        <taxon>Bacillota</taxon>
        <taxon>Clostridia</taxon>
        <taxon>Eubacteriales</taxon>
        <taxon>Peptococcaceae</taxon>
        <taxon>Desulfofarcimen</taxon>
    </lineage>
</organism>
<dbReference type="Proteomes" id="UP000002217">
    <property type="component" value="Chromosome"/>
</dbReference>